<name>A0A143C9F0_9ACTN</name>
<protein>
    <recommendedName>
        <fullName evidence="2">DUF8175 domain-containing protein</fullName>
    </recommendedName>
</protein>
<sequence length="272" mass="28429">MFTRREYREPRRYRSDPSEPYWKQRGWQVSAAFLGVVVLLSGIVALTAGRGTADDGASTPPSKGPLSGSPAMKDGRPDGCRTDDRNGDVMPTSPPDDVDWRALGVTRVPVSASAGPTLAQGPVWWCFAHTPAGAVLAAHIIPSHMSGPDWRTIAQEQVVAGPGRDLFVFKRSTVRDDAPGGTRSTGSASGSRPDTGSGGSSAASYAGFSVPAYSGAAATVELLLKTGQGYATTSVALRWSGGDWKVQPSDNGALHTPVKAVQGTNGHLLWGV</sequence>
<organism evidence="3 4">
    <name type="scientific">Streptomyces qaidamensis</name>
    <dbReference type="NCBI Taxonomy" id="1783515"/>
    <lineage>
        <taxon>Bacteria</taxon>
        <taxon>Bacillati</taxon>
        <taxon>Actinomycetota</taxon>
        <taxon>Actinomycetes</taxon>
        <taxon>Kitasatosporales</taxon>
        <taxon>Streptomycetaceae</taxon>
        <taxon>Streptomyces</taxon>
        <taxon>Streptomyces aurantiacus group</taxon>
    </lineage>
</organism>
<proteinExistence type="predicted"/>
<dbReference type="InterPro" id="IPR058488">
    <property type="entry name" value="DUF8175"/>
</dbReference>
<feature type="compositionally biased region" description="Basic and acidic residues" evidence="1">
    <location>
        <begin position="73"/>
        <end position="87"/>
    </location>
</feature>
<dbReference type="STRING" id="1783515.A4E84_32180"/>
<feature type="region of interest" description="Disordered" evidence="1">
    <location>
        <begin position="1"/>
        <end position="20"/>
    </location>
</feature>
<gene>
    <name evidence="3" type="ORF">A4E84_32180</name>
</gene>
<feature type="region of interest" description="Disordered" evidence="1">
    <location>
        <begin position="50"/>
        <end position="97"/>
    </location>
</feature>
<evidence type="ECO:0000256" key="1">
    <source>
        <dbReference type="SAM" id="MobiDB-lite"/>
    </source>
</evidence>
<feature type="compositionally biased region" description="Basic and acidic residues" evidence="1">
    <location>
        <begin position="1"/>
        <end position="17"/>
    </location>
</feature>
<dbReference type="AlphaFoldDB" id="A0A143C9F0"/>
<evidence type="ECO:0000313" key="3">
    <source>
        <dbReference type="EMBL" id="AMW13760.1"/>
    </source>
</evidence>
<reference evidence="4" key="1">
    <citation type="submission" date="2016-04" db="EMBL/GenBank/DDBJ databases">
        <authorList>
            <person name="Zhang B."/>
        </authorList>
    </citation>
    <scope>NUCLEOTIDE SEQUENCE [LARGE SCALE GENOMIC DNA]</scope>
    <source>
        <strain evidence="4">S10</strain>
    </source>
</reference>
<dbReference type="EMBL" id="CP015098">
    <property type="protein sequence ID" value="AMW13760.1"/>
    <property type="molecule type" value="Genomic_DNA"/>
</dbReference>
<feature type="compositionally biased region" description="Low complexity" evidence="1">
    <location>
        <begin position="179"/>
        <end position="193"/>
    </location>
</feature>
<dbReference type="KEGG" id="stsi:A4E84_32180"/>
<dbReference type="Pfam" id="PF26526">
    <property type="entry name" value="DUF8175"/>
    <property type="match status" value="1"/>
</dbReference>
<accession>A0A143C9F0</accession>
<dbReference type="Proteomes" id="UP000076096">
    <property type="component" value="Chromosome"/>
</dbReference>
<dbReference type="RefSeq" id="WP_062929915.1">
    <property type="nucleotide sequence ID" value="NZ_CP015098.1"/>
</dbReference>
<keyword evidence="4" id="KW-1185">Reference proteome</keyword>
<evidence type="ECO:0000259" key="2">
    <source>
        <dbReference type="Pfam" id="PF26526"/>
    </source>
</evidence>
<feature type="region of interest" description="Disordered" evidence="1">
    <location>
        <begin position="171"/>
        <end position="201"/>
    </location>
</feature>
<evidence type="ECO:0000313" key="4">
    <source>
        <dbReference type="Proteomes" id="UP000076096"/>
    </source>
</evidence>
<feature type="domain" description="DUF8175" evidence="2">
    <location>
        <begin position="65"/>
        <end position="266"/>
    </location>
</feature>